<dbReference type="InterPro" id="IPR036894">
    <property type="entry name" value="YbaB-like_sf"/>
</dbReference>
<sequence length="205" mass="21709">MSMSSDANQVDLLTFALSEQRTIMTDPTNSVTVELTGDGSIKAIRLSEAGHRMGAAMVAELVISLHTAGLAQAQQAIEAALSGDMGLSESGSSDLPADPRAVPSADVVSANNVAAVEASRPFGVSQTAPESTNPPPWPVPMERGVQERTVTSPPPAPVPSSPTDREQQPCNASSPAARRTDERGDEDEYYRNFSVFEHDDHRPRG</sequence>
<feature type="compositionally biased region" description="Basic and acidic residues" evidence="1">
    <location>
        <begin position="196"/>
        <end position="205"/>
    </location>
</feature>
<reference evidence="2" key="1">
    <citation type="journal article" date="2014" name="Int. J. Syst. Evol. Microbiol.">
        <title>Complete genome sequence of Corynebacterium casei LMG S-19264T (=DSM 44701T), isolated from a smear-ripened cheese.</title>
        <authorList>
            <consortium name="US DOE Joint Genome Institute (JGI-PGF)"/>
            <person name="Walter F."/>
            <person name="Albersmeier A."/>
            <person name="Kalinowski J."/>
            <person name="Ruckert C."/>
        </authorList>
    </citation>
    <scope>NUCLEOTIDE SEQUENCE</scope>
    <source>
        <strain evidence="2">CGMCC 4.7278</strain>
    </source>
</reference>
<feature type="region of interest" description="Disordered" evidence="1">
    <location>
        <begin position="121"/>
        <end position="205"/>
    </location>
</feature>
<comment type="caution">
    <text evidence="2">The sequence shown here is derived from an EMBL/GenBank/DDBJ whole genome shotgun (WGS) entry which is preliminary data.</text>
</comment>
<accession>A0A917QPX2</accession>
<dbReference type="Gene3D" id="3.30.1310.10">
    <property type="entry name" value="Nucleoid-associated protein YbaB-like domain"/>
    <property type="match status" value="1"/>
</dbReference>
<dbReference type="EMBL" id="BMMW01000004">
    <property type="protein sequence ID" value="GGK63003.1"/>
    <property type="molecule type" value="Genomic_DNA"/>
</dbReference>
<gene>
    <name evidence="2" type="ORF">GCM10011591_39060</name>
</gene>
<keyword evidence="3" id="KW-1185">Reference proteome</keyword>
<protein>
    <submittedName>
        <fullName evidence="2">Uncharacterized protein</fullName>
    </submittedName>
</protein>
<reference evidence="2" key="2">
    <citation type="submission" date="2020-09" db="EMBL/GenBank/DDBJ databases">
        <authorList>
            <person name="Sun Q."/>
            <person name="Zhou Y."/>
        </authorList>
    </citation>
    <scope>NUCLEOTIDE SEQUENCE</scope>
    <source>
        <strain evidence="2">CGMCC 4.7278</strain>
    </source>
</reference>
<evidence type="ECO:0000313" key="2">
    <source>
        <dbReference type="EMBL" id="GGK63003.1"/>
    </source>
</evidence>
<evidence type="ECO:0000256" key="1">
    <source>
        <dbReference type="SAM" id="MobiDB-lite"/>
    </source>
</evidence>
<name>A0A917QPX2_9NOCA</name>
<proteinExistence type="predicted"/>
<dbReference type="RefSeq" id="WP_188830483.1">
    <property type="nucleotide sequence ID" value="NZ_BMMW01000004.1"/>
</dbReference>
<evidence type="ECO:0000313" key="3">
    <source>
        <dbReference type="Proteomes" id="UP000612956"/>
    </source>
</evidence>
<dbReference type="Proteomes" id="UP000612956">
    <property type="component" value="Unassembled WGS sequence"/>
</dbReference>
<dbReference type="AlphaFoldDB" id="A0A917QPX2"/>
<organism evidence="2 3">
    <name type="scientific">Nocardia camponoti</name>
    <dbReference type="NCBI Taxonomy" id="1616106"/>
    <lineage>
        <taxon>Bacteria</taxon>
        <taxon>Bacillati</taxon>
        <taxon>Actinomycetota</taxon>
        <taxon>Actinomycetes</taxon>
        <taxon>Mycobacteriales</taxon>
        <taxon>Nocardiaceae</taxon>
        <taxon>Nocardia</taxon>
    </lineage>
</organism>